<keyword evidence="2" id="KW-1185">Reference proteome</keyword>
<dbReference type="Pfam" id="PF19757">
    <property type="entry name" value="DUF6244"/>
    <property type="match status" value="1"/>
</dbReference>
<evidence type="ECO:0000313" key="2">
    <source>
        <dbReference type="Proteomes" id="UP001597260"/>
    </source>
</evidence>
<dbReference type="RefSeq" id="WP_377572494.1">
    <property type="nucleotide sequence ID" value="NZ_JBHTMP010000030.1"/>
</dbReference>
<protein>
    <submittedName>
        <fullName evidence="1">DUF6244 family protein</fullName>
    </submittedName>
</protein>
<proteinExistence type="predicted"/>
<organism evidence="1 2">
    <name type="scientific">Micromonospora sonneratiae</name>
    <dbReference type="NCBI Taxonomy" id="1184706"/>
    <lineage>
        <taxon>Bacteria</taxon>
        <taxon>Bacillati</taxon>
        <taxon>Actinomycetota</taxon>
        <taxon>Actinomycetes</taxon>
        <taxon>Micromonosporales</taxon>
        <taxon>Micromonosporaceae</taxon>
        <taxon>Micromonospora</taxon>
    </lineage>
</organism>
<evidence type="ECO:0000313" key="1">
    <source>
        <dbReference type="EMBL" id="MFD1323288.1"/>
    </source>
</evidence>
<dbReference type="EMBL" id="JBHTMP010000030">
    <property type="protein sequence ID" value="MFD1323288.1"/>
    <property type="molecule type" value="Genomic_DNA"/>
</dbReference>
<reference evidence="2" key="1">
    <citation type="journal article" date="2019" name="Int. J. Syst. Evol. Microbiol.">
        <title>The Global Catalogue of Microorganisms (GCM) 10K type strain sequencing project: providing services to taxonomists for standard genome sequencing and annotation.</title>
        <authorList>
            <consortium name="The Broad Institute Genomics Platform"/>
            <consortium name="The Broad Institute Genome Sequencing Center for Infectious Disease"/>
            <person name="Wu L."/>
            <person name="Ma J."/>
        </authorList>
    </citation>
    <scope>NUCLEOTIDE SEQUENCE [LARGE SCALE GENOMIC DNA]</scope>
    <source>
        <strain evidence="2">JCM 31037</strain>
    </source>
</reference>
<dbReference type="InterPro" id="IPR046211">
    <property type="entry name" value="DUF6244"/>
</dbReference>
<name>A0ABW3YJR3_9ACTN</name>
<sequence length="175" mass="17247">MSHMEKLAGELGALMAGVETAQERAAAADRQAQEVAVRAAGAGFAAVAAGMVRIRDAISTIQSGLGGLAGSIGEATKASAAVAQGASPQETISGLLPVQGAVDGVRDAAAGTITQIGQAQQLVTVVLQGGQPGPMVQALEGVKQVVVLVAQRTGVARESVEAAIAEARRLGSAGN</sequence>
<accession>A0ABW3YJR3</accession>
<dbReference type="Proteomes" id="UP001597260">
    <property type="component" value="Unassembled WGS sequence"/>
</dbReference>
<gene>
    <name evidence="1" type="ORF">ACFQ4H_19560</name>
</gene>
<comment type="caution">
    <text evidence="1">The sequence shown here is derived from an EMBL/GenBank/DDBJ whole genome shotgun (WGS) entry which is preliminary data.</text>
</comment>